<feature type="domain" description="Ribonucleotide reductase large subunit C-terminal" evidence="2">
    <location>
        <begin position="202"/>
        <end position="368"/>
    </location>
</feature>
<dbReference type="PANTHER" id="PTHR11573">
    <property type="entry name" value="RIBONUCLEOSIDE-DIPHOSPHATE REDUCTASE LARGE CHAIN"/>
    <property type="match status" value="1"/>
</dbReference>
<dbReference type="Pfam" id="PF02867">
    <property type="entry name" value="Ribonuc_red_lgC"/>
    <property type="match status" value="3"/>
</dbReference>
<dbReference type="EMBL" id="JACGXN010000016">
    <property type="protein sequence ID" value="MBA8881792.1"/>
    <property type="molecule type" value="Genomic_DNA"/>
</dbReference>
<dbReference type="InterPro" id="IPR000788">
    <property type="entry name" value="RNR_lg_C"/>
</dbReference>
<dbReference type="GO" id="GO:0005971">
    <property type="term" value="C:ribonucleoside-diphosphate reductase complex"/>
    <property type="evidence" value="ECO:0007669"/>
    <property type="project" value="TreeGrafter"/>
</dbReference>
<proteinExistence type="inferred from homology"/>
<gene>
    <name evidence="3" type="ORF">FHW16_005537</name>
</gene>
<evidence type="ECO:0000313" key="3">
    <source>
        <dbReference type="EMBL" id="MBA8881792.1"/>
    </source>
</evidence>
<dbReference type="PRINTS" id="PR01183">
    <property type="entry name" value="RIBORDTASEM1"/>
</dbReference>
<dbReference type="RefSeq" id="WP_210278289.1">
    <property type="nucleotide sequence ID" value="NZ_JACGXN010000016.1"/>
</dbReference>
<dbReference type="InterPro" id="IPR039718">
    <property type="entry name" value="Rrm1"/>
</dbReference>
<name>A0A839ESM2_9HYPH</name>
<protein>
    <submittedName>
        <fullName evidence="3">Ribonucleoside-diphosphate reductase alpha chain</fullName>
        <ecNumber evidence="3">1.17.4.1</ecNumber>
    </submittedName>
</protein>
<dbReference type="Gene3D" id="3.20.70.20">
    <property type="match status" value="1"/>
</dbReference>
<comment type="similarity">
    <text evidence="1">Belongs to the ribonucleoside diphosphate reductase large chain family.</text>
</comment>
<feature type="domain" description="Ribonucleotide reductase large subunit C-terminal" evidence="2">
    <location>
        <begin position="76"/>
        <end position="199"/>
    </location>
</feature>
<dbReference type="GO" id="GO:0009263">
    <property type="term" value="P:deoxyribonucleotide biosynthetic process"/>
    <property type="evidence" value="ECO:0007669"/>
    <property type="project" value="TreeGrafter"/>
</dbReference>
<dbReference type="Proteomes" id="UP000549052">
    <property type="component" value="Unassembled WGS sequence"/>
</dbReference>
<dbReference type="GO" id="GO:0005524">
    <property type="term" value="F:ATP binding"/>
    <property type="evidence" value="ECO:0007669"/>
    <property type="project" value="TreeGrafter"/>
</dbReference>
<evidence type="ECO:0000259" key="2">
    <source>
        <dbReference type="Pfam" id="PF02867"/>
    </source>
</evidence>
<reference evidence="3 4" key="1">
    <citation type="submission" date="2020-07" db="EMBL/GenBank/DDBJ databases">
        <title>Genomic Encyclopedia of Type Strains, Phase IV (KMG-V): Genome sequencing to study the core and pangenomes of soil and plant-associated prokaryotes.</title>
        <authorList>
            <person name="Whitman W."/>
        </authorList>
    </citation>
    <scope>NUCLEOTIDE SEQUENCE [LARGE SCALE GENOMIC DNA]</scope>
    <source>
        <strain evidence="3 4">AN3</strain>
    </source>
</reference>
<dbReference type="GO" id="GO:0004748">
    <property type="term" value="F:ribonucleoside-diphosphate reductase activity, thioredoxin disulfide as acceptor"/>
    <property type="evidence" value="ECO:0007669"/>
    <property type="project" value="UniProtKB-EC"/>
</dbReference>
<comment type="caution">
    <text evidence="3">The sequence shown here is derived from an EMBL/GenBank/DDBJ whole genome shotgun (WGS) entry which is preliminary data.</text>
</comment>
<dbReference type="EC" id="1.17.4.1" evidence="3"/>
<keyword evidence="4" id="KW-1185">Reference proteome</keyword>
<dbReference type="NCBIfam" id="TIGR02510">
    <property type="entry name" value="NrdE-prime"/>
    <property type="match status" value="1"/>
</dbReference>
<evidence type="ECO:0000313" key="4">
    <source>
        <dbReference type="Proteomes" id="UP000549052"/>
    </source>
</evidence>
<evidence type="ECO:0000256" key="1">
    <source>
        <dbReference type="ARBA" id="ARBA00010406"/>
    </source>
</evidence>
<dbReference type="AlphaFoldDB" id="A0A839ESM2"/>
<dbReference type="PANTHER" id="PTHR11573:SF6">
    <property type="entry name" value="RIBONUCLEOSIDE-DIPHOSPHATE REDUCTASE LARGE SUBUNIT"/>
    <property type="match status" value="1"/>
</dbReference>
<dbReference type="SUPFAM" id="SSF51998">
    <property type="entry name" value="PFL-like glycyl radical enzymes"/>
    <property type="match status" value="1"/>
</dbReference>
<dbReference type="NCBIfam" id="NF006577">
    <property type="entry name" value="PRK09102.1"/>
    <property type="match status" value="1"/>
</dbReference>
<feature type="domain" description="Ribonucleotide reductase large subunit C-terminal" evidence="2">
    <location>
        <begin position="373"/>
        <end position="524"/>
    </location>
</feature>
<sequence length="546" mass="61157">MTYWLNDDARTFLARGYLAPGQTAEERISEIAHTAARILDLPAFAAEFEQDVLNGWVSLASPVWANFGTNRGLPISCNNSYFEDTTESILLKTAEIGMMTKFGAGTSAYISALRPRGAPIKGGGMSNGPVHFMGLLQETTDIISQTGVRRGSCAVYIDIDHPDIEEFLDCREEGNDIQHLSLGVCIPDAWMNDMREGDQAKRKIWARVLKKRAETGYPYLFFSDAANRGKPQVYKDKNMTIWSSNLCTEIMQPSSADESFVCCLASMNLLHYPDWKDSGAVRRMTMFLDAVMGEYIEKVKDNYLMCNAYNFAKNHRAIGIGALGWHSFLQSRSIPYESMQAKLLNAEIFKHIDAESLAASKEMAILYGEPELLKGYGLRNATRMAIAPTTSSSFILGQVSPSTDPENSNYYTKDLQKGKFTYKNPYLLKVLDGYTRNDAETWHSILLAGGSVQHLDFMSQHDKDVFKTFGEIAQIEIITQAAQRQQFIDQGQSVNLMIHPDTPLKDVNALYVRAWELGLKSMYYQRSTNPAQEFARTLVSCVSCEA</sequence>
<accession>A0A839ESM2</accession>
<organism evidence="3 4">
    <name type="scientific">Phyllobacterium myrsinacearum</name>
    <dbReference type="NCBI Taxonomy" id="28101"/>
    <lineage>
        <taxon>Bacteria</taxon>
        <taxon>Pseudomonadati</taxon>
        <taxon>Pseudomonadota</taxon>
        <taxon>Alphaproteobacteria</taxon>
        <taxon>Hyphomicrobiales</taxon>
        <taxon>Phyllobacteriaceae</taxon>
        <taxon>Phyllobacterium</taxon>
    </lineage>
</organism>
<keyword evidence="3" id="KW-0560">Oxidoreductase</keyword>
<dbReference type="InterPro" id="IPR013350">
    <property type="entry name" value="RNR_alpha"/>
</dbReference>